<keyword evidence="4" id="KW-1185">Reference proteome</keyword>
<dbReference type="Gene3D" id="3.40.50.1110">
    <property type="entry name" value="SGNH hydrolase"/>
    <property type="match status" value="1"/>
</dbReference>
<evidence type="ECO:0000313" key="4">
    <source>
        <dbReference type="Proteomes" id="UP001422759"/>
    </source>
</evidence>
<protein>
    <submittedName>
        <fullName evidence="3">SGNH/GDSL hydrolase family protein</fullName>
    </submittedName>
</protein>
<dbReference type="PANTHER" id="PTHR37981:SF1">
    <property type="entry name" value="SGNH HYDROLASE-TYPE ESTERASE DOMAIN-CONTAINING PROTEIN"/>
    <property type="match status" value="1"/>
</dbReference>
<dbReference type="EMBL" id="BAAANT010000007">
    <property type="protein sequence ID" value="GAA2137071.1"/>
    <property type="molecule type" value="Genomic_DNA"/>
</dbReference>
<sequence>MGGGSAMDGRRAGGVLLGLAGLLLTAACGAGSGGPAPQGSAPAARAGAGAGAAPAPKAPTGPYVALGDSYTAGPAIDPQVGTPSGCGRSGANYPSLVAKALGLAAGPGFTDVSCSGATTADLTGAQQTSDGTNAPQLDALTPATRLVTLGIGGNDVGFVEVLTECAKENLAHSLFGGLTGTSGDQAPCRTHYTAAPGQDQLRARIDTAGEKLTGLLREIARRAPEARVYVVGYPALLPADPAGCARTLGRTVAAGDLGFLLDEERGLDAMLEQRAEAAGARYVDTFGPSAGHDMCAGQDTRWIEPPVPAAGAAPVHPNALGQQGLAAAVLGAVRG</sequence>
<dbReference type="PANTHER" id="PTHR37981">
    <property type="entry name" value="LIPASE 2"/>
    <property type="match status" value="1"/>
</dbReference>
<dbReference type="SUPFAM" id="SSF52266">
    <property type="entry name" value="SGNH hydrolase"/>
    <property type="match status" value="1"/>
</dbReference>
<evidence type="ECO:0000259" key="2">
    <source>
        <dbReference type="Pfam" id="PF13472"/>
    </source>
</evidence>
<accession>A0ABP5KXL0</accession>
<proteinExistence type="predicted"/>
<dbReference type="RefSeq" id="WP_344462482.1">
    <property type="nucleotide sequence ID" value="NZ_BAAANT010000007.1"/>
</dbReference>
<feature type="domain" description="SGNH hydrolase-type esterase" evidence="2">
    <location>
        <begin position="65"/>
        <end position="323"/>
    </location>
</feature>
<evidence type="ECO:0000256" key="1">
    <source>
        <dbReference type="SAM" id="MobiDB-lite"/>
    </source>
</evidence>
<dbReference type="InterPro" id="IPR013830">
    <property type="entry name" value="SGNH_hydro"/>
</dbReference>
<gene>
    <name evidence="3" type="ORF">GCM10009760_17100</name>
</gene>
<keyword evidence="3" id="KW-0378">Hydrolase</keyword>
<organism evidence="3 4">
    <name type="scientific">Kitasatospora kazusensis</name>
    <dbReference type="NCBI Taxonomy" id="407974"/>
    <lineage>
        <taxon>Bacteria</taxon>
        <taxon>Bacillati</taxon>
        <taxon>Actinomycetota</taxon>
        <taxon>Actinomycetes</taxon>
        <taxon>Kitasatosporales</taxon>
        <taxon>Streptomycetaceae</taxon>
        <taxon>Kitasatospora</taxon>
    </lineage>
</organism>
<comment type="caution">
    <text evidence="3">The sequence shown here is derived from an EMBL/GenBank/DDBJ whole genome shotgun (WGS) entry which is preliminary data.</text>
</comment>
<feature type="compositionally biased region" description="Low complexity" evidence="1">
    <location>
        <begin position="37"/>
        <end position="55"/>
    </location>
</feature>
<dbReference type="Proteomes" id="UP001422759">
    <property type="component" value="Unassembled WGS sequence"/>
</dbReference>
<dbReference type="GO" id="GO:0016787">
    <property type="term" value="F:hydrolase activity"/>
    <property type="evidence" value="ECO:0007669"/>
    <property type="project" value="UniProtKB-KW"/>
</dbReference>
<dbReference type="Pfam" id="PF13472">
    <property type="entry name" value="Lipase_GDSL_2"/>
    <property type="match status" value="1"/>
</dbReference>
<reference evidence="4" key="1">
    <citation type="journal article" date="2019" name="Int. J. Syst. Evol. Microbiol.">
        <title>The Global Catalogue of Microorganisms (GCM) 10K type strain sequencing project: providing services to taxonomists for standard genome sequencing and annotation.</title>
        <authorList>
            <consortium name="The Broad Institute Genomics Platform"/>
            <consortium name="The Broad Institute Genome Sequencing Center for Infectious Disease"/>
            <person name="Wu L."/>
            <person name="Ma J."/>
        </authorList>
    </citation>
    <scope>NUCLEOTIDE SEQUENCE [LARGE SCALE GENOMIC DNA]</scope>
    <source>
        <strain evidence="4">JCM 14560</strain>
    </source>
</reference>
<feature type="region of interest" description="Disordered" evidence="1">
    <location>
        <begin position="34"/>
        <end position="55"/>
    </location>
</feature>
<evidence type="ECO:0000313" key="3">
    <source>
        <dbReference type="EMBL" id="GAA2137071.1"/>
    </source>
</evidence>
<dbReference type="InterPro" id="IPR036514">
    <property type="entry name" value="SGNH_hydro_sf"/>
</dbReference>
<dbReference type="CDD" id="cd01823">
    <property type="entry name" value="SEST_like"/>
    <property type="match status" value="1"/>
</dbReference>
<name>A0ABP5KXL0_9ACTN</name>
<dbReference type="InterPro" id="IPR037460">
    <property type="entry name" value="SEST-like"/>
</dbReference>